<evidence type="ECO:0000313" key="2">
    <source>
        <dbReference type="EMBL" id="GAA4341495.1"/>
    </source>
</evidence>
<name>A0ABP8HN07_9BACT</name>
<organism evidence="2 3">
    <name type="scientific">Flaviaesturariibacter amylovorans</name>
    <dbReference type="NCBI Taxonomy" id="1084520"/>
    <lineage>
        <taxon>Bacteria</taxon>
        <taxon>Pseudomonadati</taxon>
        <taxon>Bacteroidota</taxon>
        <taxon>Chitinophagia</taxon>
        <taxon>Chitinophagales</taxon>
        <taxon>Chitinophagaceae</taxon>
        <taxon>Flaviaestuariibacter</taxon>
    </lineage>
</organism>
<dbReference type="EMBL" id="BAABGY010000015">
    <property type="protein sequence ID" value="GAA4341495.1"/>
    <property type="molecule type" value="Genomic_DNA"/>
</dbReference>
<keyword evidence="1" id="KW-0812">Transmembrane</keyword>
<accession>A0ABP8HN07</accession>
<keyword evidence="3" id="KW-1185">Reference proteome</keyword>
<reference evidence="3" key="1">
    <citation type="journal article" date="2019" name="Int. J. Syst. Evol. Microbiol.">
        <title>The Global Catalogue of Microorganisms (GCM) 10K type strain sequencing project: providing services to taxonomists for standard genome sequencing and annotation.</title>
        <authorList>
            <consortium name="The Broad Institute Genomics Platform"/>
            <consortium name="The Broad Institute Genome Sequencing Center for Infectious Disease"/>
            <person name="Wu L."/>
            <person name="Ma J."/>
        </authorList>
    </citation>
    <scope>NUCLEOTIDE SEQUENCE [LARGE SCALE GENOMIC DNA]</scope>
    <source>
        <strain evidence="3">JCM 17919</strain>
    </source>
</reference>
<sequence>MKKIEFLKLVALFMGINILIIFINAFISIASSGGNFELHSDFLAERLTATTAIAAIFAVLGALIGAIIPKLLYHPNRKHILVGSEASFSLILILILFSYSSYGVSRDSQDVPLPSDERALVEDASTQGILTYMMKKYESQYLPASNTEKERMYSDNVGFIKDNLSAFKNQDIEFKVNRVEAYEDRIRYFRSWDPLIIECGRPDGVSFTGRREKDTSIAFRLTGNFYLSRPSVNEKGALVIYACPTGSR</sequence>
<gene>
    <name evidence="2" type="ORF">GCM10023184_40030</name>
</gene>
<keyword evidence="1" id="KW-1133">Transmembrane helix</keyword>
<dbReference type="RefSeq" id="WP_345257684.1">
    <property type="nucleotide sequence ID" value="NZ_BAABGY010000015.1"/>
</dbReference>
<protein>
    <submittedName>
        <fullName evidence="2">Uncharacterized protein</fullName>
    </submittedName>
</protein>
<evidence type="ECO:0000256" key="1">
    <source>
        <dbReference type="SAM" id="Phobius"/>
    </source>
</evidence>
<feature type="transmembrane region" description="Helical" evidence="1">
    <location>
        <begin position="80"/>
        <end position="99"/>
    </location>
</feature>
<dbReference type="Proteomes" id="UP001501725">
    <property type="component" value="Unassembled WGS sequence"/>
</dbReference>
<proteinExistence type="predicted"/>
<evidence type="ECO:0000313" key="3">
    <source>
        <dbReference type="Proteomes" id="UP001501725"/>
    </source>
</evidence>
<comment type="caution">
    <text evidence="2">The sequence shown here is derived from an EMBL/GenBank/DDBJ whole genome shotgun (WGS) entry which is preliminary data.</text>
</comment>
<feature type="transmembrane region" description="Helical" evidence="1">
    <location>
        <begin position="47"/>
        <end position="68"/>
    </location>
</feature>
<feature type="transmembrane region" description="Helical" evidence="1">
    <location>
        <begin position="7"/>
        <end position="27"/>
    </location>
</feature>
<keyword evidence="1" id="KW-0472">Membrane</keyword>